<name>A0ABN8SPT9_9CNID</name>
<feature type="compositionally biased region" description="Acidic residues" evidence="1">
    <location>
        <begin position="86"/>
        <end position="105"/>
    </location>
</feature>
<gene>
    <name evidence="2" type="ORF">PEVE_00022987</name>
</gene>
<evidence type="ECO:0000313" key="2">
    <source>
        <dbReference type="EMBL" id="CAH3191969.1"/>
    </source>
</evidence>
<sequence length="205" mass="23028">ARHFKRTLLWNYSIIPTPASQPVPPTQAPNTDAVEDFLPQVDICSAGHCNCGKMPNVPCCLVSFSTYCDPLEGEADGVEGDHEVGSESDEEETSEQDSEHEDDEDEIMTYVEKLKVVGSSFERRYQQALSICVFLSTQKKEPQLDVVHEPDNIKDKNALCFQLKHLEKKYVMRYCPLVKVPKLVRALKKGELLSVTLVDATGKRL</sequence>
<organism evidence="2 3">
    <name type="scientific">Porites evermanni</name>
    <dbReference type="NCBI Taxonomy" id="104178"/>
    <lineage>
        <taxon>Eukaryota</taxon>
        <taxon>Metazoa</taxon>
        <taxon>Cnidaria</taxon>
        <taxon>Anthozoa</taxon>
        <taxon>Hexacorallia</taxon>
        <taxon>Scleractinia</taxon>
        <taxon>Fungiina</taxon>
        <taxon>Poritidae</taxon>
        <taxon>Porites</taxon>
    </lineage>
</organism>
<reference evidence="2 3" key="1">
    <citation type="submission" date="2022-05" db="EMBL/GenBank/DDBJ databases">
        <authorList>
            <consortium name="Genoscope - CEA"/>
            <person name="William W."/>
        </authorList>
    </citation>
    <scope>NUCLEOTIDE SEQUENCE [LARGE SCALE GENOMIC DNA]</scope>
</reference>
<comment type="caution">
    <text evidence="2">The sequence shown here is derived from an EMBL/GenBank/DDBJ whole genome shotgun (WGS) entry which is preliminary data.</text>
</comment>
<feature type="region of interest" description="Disordered" evidence="1">
    <location>
        <begin position="75"/>
        <end position="105"/>
    </location>
</feature>
<feature type="non-terminal residue" evidence="2">
    <location>
        <position position="1"/>
    </location>
</feature>
<keyword evidence="3" id="KW-1185">Reference proteome</keyword>
<evidence type="ECO:0000256" key="1">
    <source>
        <dbReference type="SAM" id="MobiDB-lite"/>
    </source>
</evidence>
<dbReference type="Proteomes" id="UP001159427">
    <property type="component" value="Unassembled WGS sequence"/>
</dbReference>
<proteinExistence type="predicted"/>
<accession>A0ABN8SPT9</accession>
<dbReference type="EMBL" id="CALNXI010003050">
    <property type="protein sequence ID" value="CAH3191969.1"/>
    <property type="molecule type" value="Genomic_DNA"/>
</dbReference>
<evidence type="ECO:0000313" key="3">
    <source>
        <dbReference type="Proteomes" id="UP001159427"/>
    </source>
</evidence>
<protein>
    <submittedName>
        <fullName evidence="2">Uncharacterized protein</fullName>
    </submittedName>
</protein>